<feature type="domain" description="C2H2-type" evidence="10">
    <location>
        <begin position="600"/>
        <end position="622"/>
    </location>
</feature>
<feature type="domain" description="C2H2-type" evidence="10">
    <location>
        <begin position="573"/>
        <end position="595"/>
    </location>
</feature>
<evidence type="ECO:0000256" key="6">
    <source>
        <dbReference type="ARBA" id="ARBA00023015"/>
    </source>
</evidence>
<gene>
    <name evidence="11" type="ORF">PMAYCL1PPCAC_25121</name>
</gene>
<dbReference type="EMBL" id="BTRK01000005">
    <property type="protein sequence ID" value="GMR54926.1"/>
    <property type="molecule type" value="Genomic_DNA"/>
</dbReference>
<keyword evidence="7" id="KW-0804">Transcription</keyword>
<dbReference type="InterPro" id="IPR013087">
    <property type="entry name" value="Znf_C2H2_type"/>
</dbReference>
<organism evidence="11 12">
    <name type="scientific">Pristionchus mayeri</name>
    <dbReference type="NCBI Taxonomy" id="1317129"/>
    <lineage>
        <taxon>Eukaryota</taxon>
        <taxon>Metazoa</taxon>
        <taxon>Ecdysozoa</taxon>
        <taxon>Nematoda</taxon>
        <taxon>Chromadorea</taxon>
        <taxon>Rhabditida</taxon>
        <taxon>Rhabditina</taxon>
        <taxon>Diplogasteromorpha</taxon>
        <taxon>Diplogasteroidea</taxon>
        <taxon>Neodiplogasteridae</taxon>
        <taxon>Pristionchus</taxon>
    </lineage>
</organism>
<proteinExistence type="predicted"/>
<dbReference type="SUPFAM" id="SSF57667">
    <property type="entry name" value="beta-beta-alpha zinc fingers"/>
    <property type="match status" value="1"/>
</dbReference>
<evidence type="ECO:0000256" key="8">
    <source>
        <dbReference type="ARBA" id="ARBA00023242"/>
    </source>
</evidence>
<evidence type="ECO:0000256" key="2">
    <source>
        <dbReference type="ARBA" id="ARBA00022723"/>
    </source>
</evidence>
<dbReference type="SMART" id="SM00355">
    <property type="entry name" value="ZnF_C2H2"/>
    <property type="match status" value="3"/>
</dbReference>
<keyword evidence="3" id="KW-0677">Repeat</keyword>
<feature type="region of interest" description="Disordered" evidence="9">
    <location>
        <begin position="1"/>
        <end position="61"/>
    </location>
</feature>
<keyword evidence="5" id="KW-0862">Zinc</keyword>
<sequence length="672" mass="70508">CSWMDAATSRRKQSRPARIDGQEDNEDDVSEKSAPGSPRSHNGDGDEGVVQRAADESESSPIEIRAAGTVLGPVRVRRLASPLDSTKGAIATLLDASGNAIFFEVSADESLLTTVRPTASLEDANCVVMEEAPDSLRLMMTKSVPLFEELIALFVSAPSIATEEERSGSRNGGSEERVRQRAVSDAAADEVARIQVTPKKHLCDQCGLVSFNSIDNLRAHQSSYCIKKDVDDATRARREKEVAPAPPPAPPSSFSMAAFLAASAAASAGLAMPRPLHFAPNPQQLLAAGLLLPPPAAASLLSTPVMPAPLPHTSPNVIYLPIGYHDIPAGPSGSVVQMLGQPQTIVPIAVPRPITGGAPLLPHLASSLSVTPAMCGAIPIPASLQFMAGDVITTIPVMATPSAHSSSSDSVAPSLTPHAPLRVVQQNNPKSTPKRRQSGPGARQSPALDLSSPALKRRRTHTENERTSPIEAGKHSSSSSASSSKCSPHRLTPQSPAIAATSVAGCSPSVTPGSEAGVEAPPPPTPRPFPCACGIGFSTEATLLAHVTTYCKLTPRSSDENGGAGKEQKRPPPSCVQCGFQPNSASQLAVHMRNHHAEAFICNLCGYRGFSVRGIRSHLRTHPELDSVRFDDLLGLHVTRSAYSKGRVHSEGTFPPVSSPVAPEVVKTLIDA</sequence>
<feature type="non-terminal residue" evidence="11">
    <location>
        <position position="1"/>
    </location>
</feature>
<feature type="region of interest" description="Disordered" evidence="9">
    <location>
        <begin position="420"/>
        <end position="524"/>
    </location>
</feature>
<feature type="domain" description="C2H2-type" evidence="10">
    <location>
        <begin position="201"/>
        <end position="222"/>
    </location>
</feature>
<keyword evidence="2" id="KW-0479">Metal-binding</keyword>
<accession>A0AAN5D216</accession>
<keyword evidence="6" id="KW-0805">Transcription regulation</keyword>
<comment type="caution">
    <text evidence="11">The sequence shown here is derived from an EMBL/GenBank/DDBJ whole genome shotgun (WGS) entry which is preliminary data.</text>
</comment>
<dbReference type="PANTHER" id="PTHR24394">
    <property type="entry name" value="ZINC FINGER PROTEIN"/>
    <property type="match status" value="1"/>
</dbReference>
<evidence type="ECO:0000256" key="7">
    <source>
        <dbReference type="ARBA" id="ARBA00023163"/>
    </source>
</evidence>
<feature type="compositionally biased region" description="Basic and acidic residues" evidence="9">
    <location>
        <begin position="163"/>
        <end position="179"/>
    </location>
</feature>
<feature type="region of interest" description="Disordered" evidence="9">
    <location>
        <begin position="162"/>
        <end position="183"/>
    </location>
</feature>
<feature type="compositionally biased region" description="Low complexity" evidence="9">
    <location>
        <begin position="476"/>
        <end position="486"/>
    </location>
</feature>
<evidence type="ECO:0000256" key="9">
    <source>
        <dbReference type="SAM" id="MobiDB-lite"/>
    </source>
</evidence>
<name>A0AAN5D216_9BILA</name>
<dbReference type="GO" id="GO:0000981">
    <property type="term" value="F:DNA-binding transcription factor activity, RNA polymerase II-specific"/>
    <property type="evidence" value="ECO:0007669"/>
    <property type="project" value="TreeGrafter"/>
</dbReference>
<evidence type="ECO:0000313" key="11">
    <source>
        <dbReference type="EMBL" id="GMR54926.1"/>
    </source>
</evidence>
<feature type="compositionally biased region" description="Basic and acidic residues" evidence="9">
    <location>
        <begin position="461"/>
        <end position="474"/>
    </location>
</feature>
<evidence type="ECO:0000256" key="1">
    <source>
        <dbReference type="ARBA" id="ARBA00004123"/>
    </source>
</evidence>
<keyword evidence="8" id="KW-0539">Nucleus</keyword>
<evidence type="ECO:0000256" key="3">
    <source>
        <dbReference type="ARBA" id="ARBA00022737"/>
    </source>
</evidence>
<evidence type="ECO:0000259" key="10">
    <source>
        <dbReference type="SMART" id="SM00355"/>
    </source>
</evidence>
<dbReference type="PANTHER" id="PTHR24394:SF48">
    <property type="entry name" value="ZINC FINGER PROTEIN 771"/>
    <property type="match status" value="1"/>
</dbReference>
<evidence type="ECO:0000256" key="5">
    <source>
        <dbReference type="ARBA" id="ARBA00022833"/>
    </source>
</evidence>
<comment type="subcellular location">
    <subcellularLocation>
        <location evidence="1">Nucleus</location>
    </subcellularLocation>
</comment>
<evidence type="ECO:0000256" key="4">
    <source>
        <dbReference type="ARBA" id="ARBA00022771"/>
    </source>
</evidence>
<dbReference type="GO" id="GO:0005634">
    <property type="term" value="C:nucleus"/>
    <property type="evidence" value="ECO:0007669"/>
    <property type="project" value="UniProtKB-SubCell"/>
</dbReference>
<dbReference type="Gene3D" id="3.30.160.60">
    <property type="entry name" value="Classic Zinc Finger"/>
    <property type="match status" value="1"/>
</dbReference>
<evidence type="ECO:0000313" key="12">
    <source>
        <dbReference type="Proteomes" id="UP001328107"/>
    </source>
</evidence>
<protein>
    <recommendedName>
        <fullName evidence="10">C2H2-type domain-containing protein</fullName>
    </recommendedName>
</protein>
<dbReference type="AlphaFoldDB" id="A0AAN5D216"/>
<dbReference type="Proteomes" id="UP001328107">
    <property type="component" value="Unassembled WGS sequence"/>
</dbReference>
<dbReference type="GO" id="GO:0008270">
    <property type="term" value="F:zinc ion binding"/>
    <property type="evidence" value="ECO:0007669"/>
    <property type="project" value="UniProtKB-KW"/>
</dbReference>
<dbReference type="GO" id="GO:0003677">
    <property type="term" value="F:DNA binding"/>
    <property type="evidence" value="ECO:0007669"/>
    <property type="project" value="UniProtKB-KW"/>
</dbReference>
<reference evidence="12" key="1">
    <citation type="submission" date="2022-10" db="EMBL/GenBank/DDBJ databases">
        <title>Genome assembly of Pristionchus species.</title>
        <authorList>
            <person name="Yoshida K."/>
            <person name="Sommer R.J."/>
        </authorList>
    </citation>
    <scope>NUCLEOTIDE SEQUENCE [LARGE SCALE GENOMIC DNA]</scope>
    <source>
        <strain evidence="12">RS5460</strain>
    </source>
</reference>
<keyword evidence="4" id="KW-0863">Zinc-finger</keyword>
<keyword evidence="12" id="KW-1185">Reference proteome</keyword>
<dbReference type="InterPro" id="IPR036236">
    <property type="entry name" value="Znf_C2H2_sf"/>
</dbReference>